<keyword evidence="2 4" id="KW-0378">Hydrolase</keyword>
<dbReference type="Pfam" id="PF00150">
    <property type="entry name" value="Cellulase"/>
    <property type="match status" value="1"/>
</dbReference>
<dbReference type="InterPro" id="IPR018087">
    <property type="entry name" value="Glyco_hydro_5_CS"/>
</dbReference>
<feature type="domain" description="DUF7910" evidence="7">
    <location>
        <begin position="73"/>
        <end position="211"/>
    </location>
</feature>
<protein>
    <submittedName>
        <fullName evidence="8">Uncharacterized protein</fullName>
    </submittedName>
</protein>
<evidence type="ECO:0000256" key="4">
    <source>
        <dbReference type="RuleBase" id="RU361153"/>
    </source>
</evidence>
<dbReference type="EMBL" id="GCKF01034935">
    <property type="protein sequence ID" value="JAG97095.1"/>
    <property type="molecule type" value="Transcribed_RNA"/>
</dbReference>
<dbReference type="SUPFAM" id="SSF51445">
    <property type="entry name" value="(Trans)glycosidases"/>
    <property type="match status" value="1"/>
</dbReference>
<evidence type="ECO:0000259" key="7">
    <source>
        <dbReference type="Pfam" id="PF25490"/>
    </source>
</evidence>
<dbReference type="GO" id="GO:0007163">
    <property type="term" value="P:establishment or maintenance of cell polarity"/>
    <property type="evidence" value="ECO:0007669"/>
    <property type="project" value="TreeGrafter"/>
</dbReference>
<dbReference type="Gene3D" id="3.20.20.80">
    <property type="entry name" value="Glycosidases"/>
    <property type="match status" value="1"/>
</dbReference>
<evidence type="ECO:0000256" key="1">
    <source>
        <dbReference type="ARBA" id="ARBA00005641"/>
    </source>
</evidence>
<dbReference type="SUPFAM" id="SSF50405">
    <property type="entry name" value="Actin-crosslinking proteins"/>
    <property type="match status" value="1"/>
</dbReference>
<evidence type="ECO:0000313" key="8">
    <source>
        <dbReference type="EMBL" id="JAG97095.1"/>
    </source>
</evidence>
<dbReference type="PANTHER" id="PTHR10551">
    <property type="entry name" value="FASCIN"/>
    <property type="match status" value="1"/>
</dbReference>
<dbReference type="GO" id="GO:0016477">
    <property type="term" value="P:cell migration"/>
    <property type="evidence" value="ECO:0007669"/>
    <property type="project" value="TreeGrafter"/>
</dbReference>
<evidence type="ECO:0000259" key="6">
    <source>
        <dbReference type="Pfam" id="PF00150"/>
    </source>
</evidence>
<comment type="similarity">
    <text evidence="1 4">Belongs to the glycosyl hydrolase 5 (cellulase A) family.</text>
</comment>
<evidence type="ECO:0000256" key="3">
    <source>
        <dbReference type="ARBA" id="ARBA00023295"/>
    </source>
</evidence>
<dbReference type="PANTHER" id="PTHR10551:SF9">
    <property type="entry name" value="FASCIN-2"/>
    <property type="match status" value="1"/>
</dbReference>
<organism evidence="8">
    <name type="scientific">Araucaria cunninghamii</name>
    <name type="common">Hoop pine</name>
    <name type="synonym">Moreton Bay pine</name>
    <dbReference type="NCBI Taxonomy" id="56994"/>
    <lineage>
        <taxon>Eukaryota</taxon>
        <taxon>Viridiplantae</taxon>
        <taxon>Streptophyta</taxon>
        <taxon>Embryophyta</taxon>
        <taxon>Tracheophyta</taxon>
        <taxon>Spermatophyta</taxon>
        <taxon>Pinopsida</taxon>
        <taxon>Pinidae</taxon>
        <taxon>Conifers II</taxon>
        <taxon>Araucariales</taxon>
        <taxon>Araucariaceae</taxon>
        <taxon>Araucaria</taxon>
    </lineage>
</organism>
<name>A0A0D6R5D0_ARACU</name>
<dbReference type="GO" id="GO:0051017">
    <property type="term" value="P:actin filament bundle assembly"/>
    <property type="evidence" value="ECO:0007669"/>
    <property type="project" value="TreeGrafter"/>
</dbReference>
<dbReference type="GO" id="GO:0000272">
    <property type="term" value="P:polysaccharide catabolic process"/>
    <property type="evidence" value="ECO:0007669"/>
    <property type="project" value="InterPro"/>
</dbReference>
<evidence type="ECO:0000256" key="5">
    <source>
        <dbReference type="SAM" id="SignalP"/>
    </source>
</evidence>
<proteinExistence type="inferred from homology"/>
<feature type="chain" id="PRO_5002311629" evidence="5">
    <location>
        <begin position="32"/>
        <end position="520"/>
    </location>
</feature>
<keyword evidence="5" id="KW-0732">Signal</keyword>
<dbReference type="InterPro" id="IPR057232">
    <property type="entry name" value="DUF7910"/>
</dbReference>
<dbReference type="GO" id="GO:0051015">
    <property type="term" value="F:actin filament binding"/>
    <property type="evidence" value="ECO:0007669"/>
    <property type="project" value="InterPro"/>
</dbReference>
<dbReference type="PROSITE" id="PS00659">
    <property type="entry name" value="GLYCOSYL_HYDROL_F5"/>
    <property type="match status" value="1"/>
</dbReference>
<dbReference type="GO" id="GO:0004553">
    <property type="term" value="F:hydrolase activity, hydrolyzing O-glycosyl compounds"/>
    <property type="evidence" value="ECO:0007669"/>
    <property type="project" value="InterPro"/>
</dbReference>
<keyword evidence="3 4" id="KW-0326">Glycosidase</keyword>
<dbReference type="CDD" id="cd00257">
    <property type="entry name" value="beta-trefoil_FSCN-like"/>
    <property type="match status" value="1"/>
</dbReference>
<dbReference type="InterPro" id="IPR017853">
    <property type="entry name" value="GH"/>
</dbReference>
<dbReference type="GO" id="GO:0015629">
    <property type="term" value="C:actin cytoskeleton"/>
    <property type="evidence" value="ECO:0007669"/>
    <property type="project" value="TreeGrafter"/>
</dbReference>
<evidence type="ECO:0000256" key="2">
    <source>
        <dbReference type="ARBA" id="ARBA00022801"/>
    </source>
</evidence>
<dbReference type="InterPro" id="IPR010431">
    <property type="entry name" value="Fascin"/>
</dbReference>
<dbReference type="AlphaFoldDB" id="A0A0D6R5D0"/>
<dbReference type="InterPro" id="IPR001547">
    <property type="entry name" value="Glyco_hydro_5"/>
</dbReference>
<dbReference type="Gene3D" id="2.80.10.50">
    <property type="match status" value="1"/>
</dbReference>
<dbReference type="Pfam" id="PF25490">
    <property type="entry name" value="DUF7910"/>
    <property type="match status" value="1"/>
</dbReference>
<dbReference type="InterPro" id="IPR008999">
    <property type="entry name" value="Actin-crosslinking"/>
</dbReference>
<accession>A0A0D6R5D0</accession>
<sequence length="520" mass="57912">MGISIHAREGKWAHMYLGLVFLALAFTSCSGRKTLEGRKLANSSESYRAVNLGGWLNIEGWIKPSLFDGIVDNDLLDGTRIQLRSVKLGTYVVAENGGGDVVAVNRTDPSGWETFRIWRVKDGVYQLRVFNKQFIGADNGGGGVVKAVATTPAASETFQILRNPANTSQVHIKVSNGMYMQAISKDQLTADFQGEPGWDNDNAATFDMVIVGRMQGEFQISNGYGPEKAAQVLNEHRSSYITEDDFVFLSKHGINVVRIPVGWWIASDPNPPAPFVAGSLNALDKAFTWAQNHGLKVIVDLHAAPGSQNGDEHSASRDGFIEWPNSENINISLSAIDFLASRYASHPALLGIELLNEPRASGVDFDTVSSYYTRGYDIVRKHSPSAYVIMSNRLGPVDPKELFEINSGLTNTVIDVHYYNLFDDTRFKNMTVQQNIDYINNERATTLESLAAANGPKILVGEWVAEWMVQNATKSDYQRFADAQLKVYGQTSFGWAYWTLRNVQEHWSFEWMVNNQYIRL</sequence>
<feature type="signal peptide" evidence="5">
    <location>
        <begin position="1"/>
        <end position="31"/>
    </location>
</feature>
<feature type="domain" description="Glycoside hydrolase family 5" evidence="6">
    <location>
        <begin position="240"/>
        <end position="502"/>
    </location>
</feature>
<reference evidence="8" key="1">
    <citation type="submission" date="2015-03" db="EMBL/GenBank/DDBJ databases">
        <title>A transcriptome of Araucaria cunninghamii, an australian fine timber species.</title>
        <authorList>
            <person name="Jing Yi C.J.Y."/>
            <person name="Yin San L.Y.S."/>
            <person name="Abdul Karim S.S."/>
            <person name="Wan Azmi N.N."/>
            <person name="Hercus R.R."/>
            <person name="Croft L.L."/>
        </authorList>
    </citation>
    <scope>NUCLEOTIDE SEQUENCE</scope>
    <source>
        <strain evidence="8">MI0301</strain>
        <tissue evidence="8">Leaf</tissue>
    </source>
</reference>
<dbReference type="GO" id="GO:0005737">
    <property type="term" value="C:cytoplasm"/>
    <property type="evidence" value="ECO:0007669"/>
    <property type="project" value="TreeGrafter"/>
</dbReference>